<dbReference type="EMBL" id="DXEN01000080">
    <property type="protein sequence ID" value="HIX87054.1"/>
    <property type="molecule type" value="Genomic_DNA"/>
</dbReference>
<dbReference type="AlphaFoldDB" id="A0A9D2BQ43"/>
<comment type="caution">
    <text evidence="2">The sequence shown here is derived from an EMBL/GenBank/DDBJ whole genome shotgun (WGS) entry which is preliminary data.</text>
</comment>
<dbReference type="Proteomes" id="UP000823847">
    <property type="component" value="Unassembled WGS sequence"/>
</dbReference>
<protein>
    <submittedName>
        <fullName evidence="2">DUF3256 family protein</fullName>
    </submittedName>
</protein>
<name>A0A9D2BQ43_9BACT</name>
<sequence length="210" mass="24233">MRQLIITCLIVLCTTNSRAQDMAAVFTAMPDQYIPQLEHAWRKDLVDLYKEGKEARLKNTMNGFSALRKLTADYLLLETTERSTVEMKLLPLVNKTYIVCMIATVKGPAPDSRIHFYTTEWEPLSTTDLLATPKADWYLRTEDAAPNDEARREAIARLDMDLVEYTLNPDTPTLTMTYTTPLYLSAEERTRIQPHLSDPIVYTWKGYRFE</sequence>
<proteinExistence type="predicted"/>
<organism evidence="2 3">
    <name type="scientific">Candidatus Parabacteroides intestinigallinarum</name>
    <dbReference type="NCBI Taxonomy" id="2838722"/>
    <lineage>
        <taxon>Bacteria</taxon>
        <taxon>Pseudomonadati</taxon>
        <taxon>Bacteroidota</taxon>
        <taxon>Bacteroidia</taxon>
        <taxon>Bacteroidales</taxon>
        <taxon>Tannerellaceae</taxon>
        <taxon>Parabacteroides</taxon>
    </lineage>
</organism>
<evidence type="ECO:0000256" key="1">
    <source>
        <dbReference type="SAM" id="SignalP"/>
    </source>
</evidence>
<reference evidence="2" key="1">
    <citation type="journal article" date="2021" name="PeerJ">
        <title>Extensive microbial diversity within the chicken gut microbiome revealed by metagenomics and culture.</title>
        <authorList>
            <person name="Gilroy R."/>
            <person name="Ravi A."/>
            <person name="Getino M."/>
            <person name="Pursley I."/>
            <person name="Horton D.L."/>
            <person name="Alikhan N.F."/>
            <person name="Baker D."/>
            <person name="Gharbi K."/>
            <person name="Hall N."/>
            <person name="Watson M."/>
            <person name="Adriaenssens E.M."/>
            <person name="Foster-Nyarko E."/>
            <person name="Jarju S."/>
            <person name="Secka A."/>
            <person name="Antonio M."/>
            <person name="Oren A."/>
            <person name="Chaudhuri R.R."/>
            <person name="La Ragione R."/>
            <person name="Hildebrand F."/>
            <person name="Pallen M.J."/>
        </authorList>
    </citation>
    <scope>NUCLEOTIDE SEQUENCE</scope>
    <source>
        <strain evidence="2">ChiHecec2B26-12326</strain>
    </source>
</reference>
<feature type="signal peptide" evidence="1">
    <location>
        <begin position="1"/>
        <end position="19"/>
    </location>
</feature>
<evidence type="ECO:0000313" key="2">
    <source>
        <dbReference type="EMBL" id="HIX87054.1"/>
    </source>
</evidence>
<dbReference type="Pfam" id="PF11644">
    <property type="entry name" value="DUF3256"/>
    <property type="match status" value="1"/>
</dbReference>
<dbReference type="InterPro" id="IPR021670">
    <property type="entry name" value="DUF3256"/>
</dbReference>
<dbReference type="SUPFAM" id="SSF160925">
    <property type="entry name" value="PG1388-like"/>
    <property type="match status" value="1"/>
</dbReference>
<evidence type="ECO:0000313" key="3">
    <source>
        <dbReference type="Proteomes" id="UP000823847"/>
    </source>
</evidence>
<gene>
    <name evidence="2" type="ORF">H9848_10690</name>
</gene>
<reference evidence="2" key="2">
    <citation type="submission" date="2021-04" db="EMBL/GenBank/DDBJ databases">
        <authorList>
            <person name="Gilroy R."/>
        </authorList>
    </citation>
    <scope>NUCLEOTIDE SEQUENCE</scope>
    <source>
        <strain evidence="2">ChiHecec2B26-12326</strain>
    </source>
</reference>
<feature type="chain" id="PRO_5039108708" evidence="1">
    <location>
        <begin position="20"/>
        <end position="210"/>
    </location>
</feature>
<keyword evidence="1" id="KW-0732">Signal</keyword>
<accession>A0A9D2BQ43</accession>